<dbReference type="GO" id="GO:0006426">
    <property type="term" value="P:glycyl-tRNA aminoacylation"/>
    <property type="evidence" value="ECO:0007669"/>
    <property type="project" value="UniProtKB-UniRule"/>
</dbReference>
<keyword evidence="6 10" id="KW-0067">ATP-binding</keyword>
<keyword evidence="7 10" id="KW-0648">Protein biosynthesis</keyword>
<comment type="subunit">
    <text evidence="10">Tetramer of two alpha and two beta subunits.</text>
</comment>
<keyword evidence="13" id="KW-1185">Reference proteome</keyword>
<dbReference type="GO" id="GO:0005829">
    <property type="term" value="C:cytosol"/>
    <property type="evidence" value="ECO:0007669"/>
    <property type="project" value="TreeGrafter"/>
</dbReference>
<keyword evidence="3 10" id="KW-0963">Cytoplasm</keyword>
<protein>
    <recommendedName>
        <fullName evidence="10">Glycine--tRNA ligase beta subunit</fullName>
        <ecNumber evidence="10">6.1.1.14</ecNumber>
    </recommendedName>
    <alternativeName>
        <fullName evidence="10">Glycyl-tRNA synthetase beta subunit</fullName>
        <shortName evidence="10">GlyRS</shortName>
    </alternativeName>
</protein>
<dbReference type="GO" id="GO:0005524">
    <property type="term" value="F:ATP binding"/>
    <property type="evidence" value="ECO:0007669"/>
    <property type="project" value="UniProtKB-UniRule"/>
</dbReference>
<evidence type="ECO:0000256" key="9">
    <source>
        <dbReference type="ARBA" id="ARBA00047937"/>
    </source>
</evidence>
<dbReference type="InterPro" id="IPR015944">
    <property type="entry name" value="Gly-tRNA-synth_bsu"/>
</dbReference>
<dbReference type="InterPro" id="IPR006194">
    <property type="entry name" value="Gly-tRNA-synth_heterodimer"/>
</dbReference>
<dbReference type="InterPro" id="IPR008909">
    <property type="entry name" value="DALR_anticod-bd"/>
</dbReference>
<dbReference type="GO" id="GO:0004820">
    <property type="term" value="F:glycine-tRNA ligase activity"/>
    <property type="evidence" value="ECO:0007669"/>
    <property type="project" value="UniProtKB-UniRule"/>
</dbReference>
<dbReference type="AlphaFoldDB" id="A0A7U6JEQ1"/>
<dbReference type="NCBIfam" id="TIGR00211">
    <property type="entry name" value="glyS"/>
    <property type="match status" value="1"/>
</dbReference>
<keyword evidence="8 10" id="KW-0030">Aminoacyl-tRNA synthetase</keyword>
<reference evidence="12 13" key="1">
    <citation type="submission" date="2011-01" db="EMBL/GenBank/DDBJ databases">
        <title>Whole genome sequence of Caldisericum exile AZM16c01.</title>
        <authorList>
            <person name="Narita-Yamada S."/>
            <person name="Kawakoshi A."/>
            <person name="Nakamura S."/>
            <person name="Sasagawa M."/>
            <person name="Fukada J."/>
            <person name="Sekine M."/>
            <person name="Kato Y."/>
            <person name="Fukai R."/>
            <person name="Sasaki K."/>
            <person name="Hanamaki A."/>
            <person name="Narita H."/>
            <person name="Konno Y."/>
            <person name="Mori K."/>
            <person name="Yamazaki S."/>
            <person name="Suzuki K."/>
            <person name="Fujita N."/>
        </authorList>
    </citation>
    <scope>NUCLEOTIDE SEQUENCE [LARGE SCALE GENOMIC DNA]</scope>
    <source>
        <strain evidence="13">DSM 21853 / NBRC 104410 / AZM16c01</strain>
    </source>
</reference>
<gene>
    <name evidence="10 12" type="primary">glyS</name>
    <name evidence="12" type="ordered locus">CSE_08350</name>
</gene>
<dbReference type="PRINTS" id="PR01045">
    <property type="entry name" value="TRNASYNTHGB"/>
</dbReference>
<name>A0A7U6JEQ1_CALEA</name>
<dbReference type="KEGG" id="cex:CSE_08350"/>
<proteinExistence type="inferred from homology"/>
<dbReference type="HAMAP" id="MF_00255">
    <property type="entry name" value="Gly_tRNA_synth_beta"/>
    <property type="match status" value="1"/>
</dbReference>
<dbReference type="Pfam" id="PF05746">
    <property type="entry name" value="DALR_1"/>
    <property type="match status" value="1"/>
</dbReference>
<dbReference type="PANTHER" id="PTHR30075">
    <property type="entry name" value="GLYCYL-TRNA SYNTHETASE"/>
    <property type="match status" value="1"/>
</dbReference>
<dbReference type="GO" id="GO:0006420">
    <property type="term" value="P:arginyl-tRNA aminoacylation"/>
    <property type="evidence" value="ECO:0007669"/>
    <property type="project" value="InterPro"/>
</dbReference>
<comment type="catalytic activity">
    <reaction evidence="9 10">
        <text>tRNA(Gly) + glycine + ATP = glycyl-tRNA(Gly) + AMP + diphosphate</text>
        <dbReference type="Rhea" id="RHEA:16013"/>
        <dbReference type="Rhea" id="RHEA-COMP:9664"/>
        <dbReference type="Rhea" id="RHEA-COMP:9683"/>
        <dbReference type="ChEBI" id="CHEBI:30616"/>
        <dbReference type="ChEBI" id="CHEBI:33019"/>
        <dbReference type="ChEBI" id="CHEBI:57305"/>
        <dbReference type="ChEBI" id="CHEBI:78442"/>
        <dbReference type="ChEBI" id="CHEBI:78522"/>
        <dbReference type="ChEBI" id="CHEBI:456215"/>
        <dbReference type="EC" id="6.1.1.14"/>
    </reaction>
</comment>
<dbReference type="PANTHER" id="PTHR30075:SF2">
    <property type="entry name" value="GLYCINE--TRNA LIGASE, CHLOROPLASTIC_MITOCHONDRIAL 2"/>
    <property type="match status" value="1"/>
</dbReference>
<evidence type="ECO:0000256" key="5">
    <source>
        <dbReference type="ARBA" id="ARBA00022741"/>
    </source>
</evidence>
<dbReference type="RefSeq" id="WP_014453364.1">
    <property type="nucleotide sequence ID" value="NC_017096.1"/>
</dbReference>
<comment type="similarity">
    <text evidence="2 10">Belongs to the class-II aminoacyl-tRNA synthetase family.</text>
</comment>
<dbReference type="OrthoDB" id="9775440at2"/>
<keyword evidence="5 10" id="KW-0547">Nucleotide-binding</keyword>
<dbReference type="PROSITE" id="PS50861">
    <property type="entry name" value="AA_TRNA_LIGASE_II_GLYAB"/>
    <property type="match status" value="1"/>
</dbReference>
<keyword evidence="4 10" id="KW-0436">Ligase</keyword>
<comment type="subcellular location">
    <subcellularLocation>
        <location evidence="1 10">Cytoplasm</location>
    </subcellularLocation>
</comment>
<dbReference type="EMBL" id="AP012051">
    <property type="protein sequence ID" value="BAL80961.1"/>
    <property type="molecule type" value="Genomic_DNA"/>
</dbReference>
<evidence type="ECO:0000256" key="10">
    <source>
        <dbReference type="HAMAP-Rule" id="MF_00255"/>
    </source>
</evidence>
<evidence type="ECO:0000256" key="3">
    <source>
        <dbReference type="ARBA" id="ARBA00022490"/>
    </source>
</evidence>
<organism evidence="12 13">
    <name type="scientific">Caldisericum exile (strain DSM 21853 / NBRC 104410 / AZM16c01)</name>
    <dbReference type="NCBI Taxonomy" id="511051"/>
    <lineage>
        <taxon>Bacteria</taxon>
        <taxon>Pseudomonadati</taxon>
        <taxon>Caldisericota/Cryosericota group</taxon>
        <taxon>Caldisericota</taxon>
        <taxon>Caldisericia</taxon>
        <taxon>Caldisericales</taxon>
        <taxon>Caldisericaceae</taxon>
        <taxon>Caldisericum</taxon>
    </lineage>
</organism>
<dbReference type="Pfam" id="PF02092">
    <property type="entry name" value="tRNA_synt_2f"/>
    <property type="match status" value="1"/>
</dbReference>
<sequence length="694" mass="80170">MRDFLFEIYTEEMPARLLNGVTLQLKELAEKNLSESTLKHGEIKAFSTPRRLVLFVKNVEEKEEDRVLEIKGPSHKIAYDEQGNATLVLKKFLEANNLKEDEIKIKEIKDSKYVFGYKRIEGRNAKDVLREVVLSSLKSLTFPRGMRWNNSNVVFLRPIRNFLSLFGDEIVNVEYAGIKSSNKSFGFYFDSPFEFNCESPVDYFTKVRERYIVLDYKERENIIRKGVEKISASVGGKVKFEEEFLEEVVNLTEFPTPFLCELKLEKFDIPDCIIESVIKDHLKSFPIYSKDFKKVLPYFIGIRNGTSDFIENVKKGYEKVATARLYDGAFFFEEDKKERLETRVPKLKDIVFISGLGTLFDKTERLVRIADYLGELLRLDPNEVALLKRACFLSKADITTQVVKEFPELQGTMGGIYAKIQGEREEVANAISEQYLPKFSGDELPITKLGKYLSIIDKLDTLVLSIGKGIEFTSSKDPFGLRRSALGIVQIAFTLDENVFPISDLINFILSLNAFNKENSSIQSEVLSLIRERANYLIRSNNISYDIANAVTTLPIDLMPTFLERAKTLEKYSKDEKFKEIVTVHKRIRNILQKATVESEFISENLLIEEAEKELYTVTNESEKLLNEMLKSRDYDAVIHLLYLYVPSVNKFFDKVLVMDKDERIRNNRLAQLSKVLKLFENFAMFSEVVIEKY</sequence>
<evidence type="ECO:0000256" key="7">
    <source>
        <dbReference type="ARBA" id="ARBA00022917"/>
    </source>
</evidence>
<evidence type="ECO:0000313" key="13">
    <source>
        <dbReference type="Proteomes" id="UP000004793"/>
    </source>
</evidence>
<dbReference type="Proteomes" id="UP000004793">
    <property type="component" value="Chromosome"/>
</dbReference>
<dbReference type="SUPFAM" id="SSF109604">
    <property type="entry name" value="HD-domain/PDEase-like"/>
    <property type="match status" value="1"/>
</dbReference>
<evidence type="ECO:0000256" key="6">
    <source>
        <dbReference type="ARBA" id="ARBA00022840"/>
    </source>
</evidence>
<evidence type="ECO:0000313" key="12">
    <source>
        <dbReference type="EMBL" id="BAL80961.1"/>
    </source>
</evidence>
<feature type="domain" description="DALR anticodon binding" evidence="11">
    <location>
        <begin position="584"/>
        <end position="682"/>
    </location>
</feature>
<accession>A0A7U6JEQ1</accession>
<evidence type="ECO:0000256" key="8">
    <source>
        <dbReference type="ARBA" id="ARBA00023146"/>
    </source>
</evidence>
<evidence type="ECO:0000259" key="11">
    <source>
        <dbReference type="Pfam" id="PF05746"/>
    </source>
</evidence>
<dbReference type="GO" id="GO:0004814">
    <property type="term" value="F:arginine-tRNA ligase activity"/>
    <property type="evidence" value="ECO:0007669"/>
    <property type="project" value="InterPro"/>
</dbReference>
<evidence type="ECO:0000256" key="2">
    <source>
        <dbReference type="ARBA" id="ARBA00008226"/>
    </source>
</evidence>
<dbReference type="EC" id="6.1.1.14" evidence="10"/>
<evidence type="ECO:0000256" key="4">
    <source>
        <dbReference type="ARBA" id="ARBA00022598"/>
    </source>
</evidence>
<evidence type="ECO:0000256" key="1">
    <source>
        <dbReference type="ARBA" id="ARBA00004496"/>
    </source>
</evidence>